<protein>
    <submittedName>
        <fullName evidence="1">Nitroreductase</fullName>
    </submittedName>
</protein>
<dbReference type="InterPro" id="IPR000415">
    <property type="entry name" value="Nitroreductase-like"/>
</dbReference>
<dbReference type="Proteomes" id="UP000215563">
    <property type="component" value="Unassembled WGS sequence"/>
</dbReference>
<comment type="caution">
    <text evidence="1">The sequence shown here is derived from an EMBL/GenBank/DDBJ whole genome shotgun (WGS) entry which is preliminary data.</text>
</comment>
<evidence type="ECO:0000313" key="2">
    <source>
        <dbReference type="Proteomes" id="UP000215563"/>
    </source>
</evidence>
<proteinExistence type="predicted"/>
<name>A0A229RFP5_AMYAL</name>
<dbReference type="InterPro" id="IPR050627">
    <property type="entry name" value="Nitroreductase/BluB"/>
</dbReference>
<accession>A0A229RFP5</accession>
<reference evidence="1 2" key="1">
    <citation type="submission" date="2017-07" db="EMBL/GenBank/DDBJ databases">
        <title>Amycolatopsis alba DSM 44262 Genome sequencing and assembly.</title>
        <authorList>
            <person name="Kaur N."/>
            <person name="Mayilraj S."/>
        </authorList>
    </citation>
    <scope>NUCLEOTIDE SEQUENCE [LARGE SCALE GENOMIC DNA]</scope>
    <source>
        <strain evidence="1 2">DSM 44262</strain>
    </source>
</reference>
<sequence length="364" mass="38975">MAGDGPEMDVVVAVPKVPARRGPRHSRSVRARSRLKGTEQRSGIMVVTQSPVVTTALEAAVRAPSPHNAQPWIFELAPDVIDLILDEDRILGVCDPDGREARLACGAALFNLEVAIAVAGRVADVELAPERDRPSLLARVELGPRHRPSPAERRLATAVPRRFSNRRPFTDQAVPPAARAAVVQAAHEEGAGLVLLDEHGLLEPVAALIRRADHTQTQDKAFRAELRAWAKGHGGDDGVPDSAGGPRSAGGLLPVRHFAGSEEIRVFEQDPLVAVLTTPSDGSLSQVRAGRAMQRVLLTACDAGLSASFYSQPMEIPSTQAELRALLGGAVHPQTVFRLGYGYPGVPTPRRPIDAVVRERRGAR</sequence>
<evidence type="ECO:0000313" key="1">
    <source>
        <dbReference type="EMBL" id="OXM45405.1"/>
    </source>
</evidence>
<dbReference type="GO" id="GO:0016491">
    <property type="term" value="F:oxidoreductase activity"/>
    <property type="evidence" value="ECO:0007669"/>
    <property type="project" value="InterPro"/>
</dbReference>
<dbReference type="AlphaFoldDB" id="A0A229RFP5"/>
<dbReference type="NCBIfam" id="NF047509">
    <property type="entry name" value="Rv3131_FMN_oxido"/>
    <property type="match status" value="1"/>
</dbReference>
<gene>
    <name evidence="1" type="ORF">CFP75_31145</name>
</gene>
<keyword evidence="2" id="KW-1185">Reference proteome</keyword>
<dbReference type="PANTHER" id="PTHR23026:SF123">
    <property type="entry name" value="NAD(P)H NITROREDUCTASE RV3131-RELATED"/>
    <property type="match status" value="1"/>
</dbReference>
<dbReference type="SUPFAM" id="SSF55469">
    <property type="entry name" value="FMN-dependent nitroreductase-like"/>
    <property type="match status" value="2"/>
</dbReference>
<dbReference type="Gene3D" id="3.40.109.10">
    <property type="entry name" value="NADH Oxidase"/>
    <property type="match status" value="1"/>
</dbReference>
<dbReference type="PANTHER" id="PTHR23026">
    <property type="entry name" value="NADPH NITROREDUCTASE"/>
    <property type="match status" value="1"/>
</dbReference>
<dbReference type="EMBL" id="NMQU01000104">
    <property type="protein sequence ID" value="OXM45405.1"/>
    <property type="molecule type" value="Genomic_DNA"/>
</dbReference>
<organism evidence="1 2">
    <name type="scientific">Amycolatopsis alba DSM 44262</name>
    <dbReference type="NCBI Taxonomy" id="1125972"/>
    <lineage>
        <taxon>Bacteria</taxon>
        <taxon>Bacillati</taxon>
        <taxon>Actinomycetota</taxon>
        <taxon>Actinomycetes</taxon>
        <taxon>Pseudonocardiales</taxon>
        <taxon>Pseudonocardiaceae</taxon>
        <taxon>Amycolatopsis</taxon>
    </lineage>
</organism>